<feature type="domain" description="N-acetyltransferase" evidence="3">
    <location>
        <begin position="1"/>
        <end position="152"/>
    </location>
</feature>
<reference evidence="5" key="1">
    <citation type="submission" date="2023-05" db="EMBL/GenBank/DDBJ databases">
        <title>Draft genome of Pseudofrankia sp. BMG5.37.</title>
        <authorList>
            <person name="Gtari M."/>
            <person name="Ghodhbane F."/>
            <person name="Sbissi I."/>
        </authorList>
    </citation>
    <scope>NUCLEOTIDE SEQUENCE [LARGE SCALE GENOMIC DNA]</scope>
    <source>
        <strain evidence="5">BMG 814</strain>
    </source>
</reference>
<keyword evidence="2" id="KW-0012">Acyltransferase</keyword>
<dbReference type="InterPro" id="IPR050832">
    <property type="entry name" value="Bact_Acetyltransf"/>
</dbReference>
<keyword evidence="1" id="KW-0808">Transferase</keyword>
<name>A0ABT9IHG8_9ACTN</name>
<gene>
    <name evidence="4" type="ORF">QOZ88_20535</name>
</gene>
<dbReference type="Pfam" id="PF00583">
    <property type="entry name" value="Acetyltransf_1"/>
    <property type="match status" value="1"/>
</dbReference>
<dbReference type="Proteomes" id="UP001233673">
    <property type="component" value="Unassembled WGS sequence"/>
</dbReference>
<dbReference type="PROSITE" id="PS51186">
    <property type="entry name" value="GNAT"/>
    <property type="match status" value="1"/>
</dbReference>
<organism evidence="4 5">
    <name type="scientific">Blastococcus carthaginiensis</name>
    <dbReference type="NCBI Taxonomy" id="3050034"/>
    <lineage>
        <taxon>Bacteria</taxon>
        <taxon>Bacillati</taxon>
        <taxon>Actinomycetota</taxon>
        <taxon>Actinomycetes</taxon>
        <taxon>Geodermatophilales</taxon>
        <taxon>Geodermatophilaceae</taxon>
        <taxon>Blastococcus</taxon>
    </lineage>
</organism>
<evidence type="ECO:0000256" key="2">
    <source>
        <dbReference type="ARBA" id="ARBA00023315"/>
    </source>
</evidence>
<dbReference type="CDD" id="cd04301">
    <property type="entry name" value="NAT_SF"/>
    <property type="match status" value="1"/>
</dbReference>
<proteinExistence type="predicted"/>
<evidence type="ECO:0000313" key="4">
    <source>
        <dbReference type="EMBL" id="MDP5185029.1"/>
    </source>
</evidence>
<evidence type="ECO:0000256" key="1">
    <source>
        <dbReference type="ARBA" id="ARBA00022679"/>
    </source>
</evidence>
<dbReference type="InterPro" id="IPR016181">
    <property type="entry name" value="Acyl_CoA_acyltransferase"/>
</dbReference>
<dbReference type="PANTHER" id="PTHR43877:SF2">
    <property type="entry name" value="AMINOALKYLPHOSPHONATE N-ACETYLTRANSFERASE-RELATED"/>
    <property type="match status" value="1"/>
</dbReference>
<dbReference type="InterPro" id="IPR000182">
    <property type="entry name" value="GNAT_dom"/>
</dbReference>
<comment type="caution">
    <text evidence="4">The sequence shown here is derived from an EMBL/GenBank/DDBJ whole genome shotgun (WGS) entry which is preliminary data.</text>
</comment>
<dbReference type="Gene3D" id="3.40.630.30">
    <property type="match status" value="1"/>
</dbReference>
<dbReference type="EMBL" id="JASNFN010000035">
    <property type="protein sequence ID" value="MDP5185029.1"/>
    <property type="molecule type" value="Genomic_DNA"/>
</dbReference>
<evidence type="ECO:0000313" key="5">
    <source>
        <dbReference type="Proteomes" id="UP001233673"/>
    </source>
</evidence>
<accession>A0ABT9IHG8</accession>
<keyword evidence="5" id="KW-1185">Reference proteome</keyword>
<evidence type="ECO:0000259" key="3">
    <source>
        <dbReference type="PROSITE" id="PS51186"/>
    </source>
</evidence>
<dbReference type="RefSeq" id="WP_306001564.1">
    <property type="nucleotide sequence ID" value="NZ_JASNFN010000035.1"/>
</dbReference>
<sequence length="160" mass="16592">MIIEAAAWDDPGVRRLTTDQQTEVRARYGGKDEPGTHPSASDVAVVLLARDDGGTAVGCGALRELGDGAAEVKRMYVVPAARGRGVSKALLTALEDAARARGWTTLRLETGPLQPEAIGLYSGAGYRPIGAFGDYVGDPDAAGSLFFERAVAGPGVPAPR</sequence>
<dbReference type="PANTHER" id="PTHR43877">
    <property type="entry name" value="AMINOALKYLPHOSPHONATE N-ACETYLTRANSFERASE-RELATED-RELATED"/>
    <property type="match status" value="1"/>
</dbReference>
<dbReference type="SUPFAM" id="SSF55729">
    <property type="entry name" value="Acyl-CoA N-acyltransferases (Nat)"/>
    <property type="match status" value="1"/>
</dbReference>
<protein>
    <submittedName>
        <fullName evidence="4">GNAT family N-acetyltransferase</fullName>
    </submittedName>
</protein>